<dbReference type="SUPFAM" id="SSF56112">
    <property type="entry name" value="Protein kinase-like (PK-like)"/>
    <property type="match status" value="1"/>
</dbReference>
<dbReference type="InterPro" id="IPR011009">
    <property type="entry name" value="Kinase-like_dom_sf"/>
</dbReference>
<name>S9P9F2_CYSF2</name>
<evidence type="ECO:0000313" key="2">
    <source>
        <dbReference type="Proteomes" id="UP000011682"/>
    </source>
</evidence>
<comment type="caution">
    <text evidence="1">The sequence shown here is derived from an EMBL/GenBank/DDBJ whole genome shotgun (WGS) entry which is preliminary data.</text>
</comment>
<protein>
    <recommendedName>
        <fullName evidence="3">Streptomycin 6-kinase</fullName>
    </recommendedName>
</protein>
<keyword evidence="2" id="KW-1185">Reference proteome</keyword>
<dbReference type="Pfam" id="PF04655">
    <property type="entry name" value="APH_6_hur"/>
    <property type="match status" value="1"/>
</dbReference>
<dbReference type="AlphaFoldDB" id="S9P9F2"/>
<accession>S9P9F2</accession>
<sequence length="303" mass="32891">MEQRARAGGEAGLSWLAGLGAVVTSLCGEWELTLGRPLSGGSEAFLSEARTADGQEVVLKIGLPGSTAGGTEASVLKAAGGRGYARLLRHDEERRAMLLERLGPALGGLGWPMRRQVEALCDTLRVAWMPMPGGMRLMNGAEKAESLARFIEETWRSLGGPCDRRTVETALRYIERRAASFSSSRALLAHGDPHEGNLLLAREEAGPEFKFVDPDGLHIEPAYDLGVVLRGWNEDLRGSGARALARERSRLLAERTGVEEQPIWEWSIIERLSTGLHLEQLGIRELAREYLGTADALSGSESP</sequence>
<dbReference type="Proteomes" id="UP000011682">
    <property type="component" value="Unassembled WGS sequence"/>
</dbReference>
<dbReference type="EMBL" id="ANAH02000021">
    <property type="protein sequence ID" value="EPX58907.1"/>
    <property type="molecule type" value="Genomic_DNA"/>
</dbReference>
<reference evidence="1" key="1">
    <citation type="submission" date="2013-05" db="EMBL/GenBank/DDBJ databases">
        <title>Genome assembly of Cystobacter fuscus DSM 2262.</title>
        <authorList>
            <person name="Sharma G."/>
            <person name="Khatri I."/>
            <person name="Kaur C."/>
            <person name="Mayilraj S."/>
            <person name="Subramanian S."/>
        </authorList>
    </citation>
    <scope>NUCLEOTIDE SEQUENCE [LARGE SCALE GENOMIC DNA]</scope>
    <source>
        <strain evidence="1">DSM 2262</strain>
    </source>
</reference>
<evidence type="ECO:0000313" key="1">
    <source>
        <dbReference type="EMBL" id="EPX58907.1"/>
    </source>
</evidence>
<dbReference type="GO" id="GO:0016773">
    <property type="term" value="F:phosphotransferase activity, alcohol group as acceptor"/>
    <property type="evidence" value="ECO:0007669"/>
    <property type="project" value="InterPro"/>
</dbReference>
<dbReference type="InterPro" id="IPR006748">
    <property type="entry name" value="NH2Glyco/OHUrea_AB-resist_kin"/>
</dbReference>
<organism evidence="1 2">
    <name type="scientific">Cystobacter fuscus (strain ATCC 25194 / DSM 2262 / NBRC 100088 / M29)</name>
    <dbReference type="NCBI Taxonomy" id="1242864"/>
    <lineage>
        <taxon>Bacteria</taxon>
        <taxon>Pseudomonadati</taxon>
        <taxon>Myxococcota</taxon>
        <taxon>Myxococcia</taxon>
        <taxon>Myxococcales</taxon>
        <taxon>Cystobacterineae</taxon>
        <taxon>Archangiaceae</taxon>
        <taxon>Cystobacter</taxon>
    </lineage>
</organism>
<evidence type="ECO:0008006" key="3">
    <source>
        <dbReference type="Google" id="ProtNLM"/>
    </source>
</evidence>
<gene>
    <name evidence="1" type="ORF">D187_003622</name>
</gene>
<dbReference type="GO" id="GO:0019748">
    <property type="term" value="P:secondary metabolic process"/>
    <property type="evidence" value="ECO:0007669"/>
    <property type="project" value="InterPro"/>
</dbReference>
<dbReference type="eggNOG" id="COG3570">
    <property type="taxonomic scope" value="Bacteria"/>
</dbReference>
<proteinExistence type="predicted"/>